<dbReference type="Pfam" id="PF01966">
    <property type="entry name" value="HD"/>
    <property type="match status" value="1"/>
</dbReference>
<dbReference type="AlphaFoldDB" id="A0A7W9SUB5"/>
<evidence type="ECO:0000313" key="16">
    <source>
        <dbReference type="Proteomes" id="UP000520814"/>
    </source>
</evidence>
<organism evidence="15 16">
    <name type="scientific">Armatimonas rosea</name>
    <dbReference type="NCBI Taxonomy" id="685828"/>
    <lineage>
        <taxon>Bacteria</taxon>
        <taxon>Bacillati</taxon>
        <taxon>Armatimonadota</taxon>
        <taxon>Armatimonadia</taxon>
        <taxon>Armatimonadales</taxon>
        <taxon>Armatimonadaceae</taxon>
        <taxon>Armatimonas</taxon>
    </lineage>
</organism>
<name>A0A7W9SUB5_ARMRO</name>
<dbReference type="GO" id="GO:0046872">
    <property type="term" value="F:metal ion binding"/>
    <property type="evidence" value="ECO:0007669"/>
    <property type="project" value="UniProtKB-KW"/>
</dbReference>
<dbReference type="CDD" id="cd05398">
    <property type="entry name" value="NT_ClassII-CCAase"/>
    <property type="match status" value="1"/>
</dbReference>
<dbReference type="InterPro" id="IPR032828">
    <property type="entry name" value="PolyA_RNA-bd"/>
</dbReference>
<keyword evidence="6" id="KW-0547">Nucleotide-binding</keyword>
<keyword evidence="5" id="KW-0479">Metal-binding</keyword>
<dbReference type="GO" id="GO:0042245">
    <property type="term" value="P:RNA repair"/>
    <property type="evidence" value="ECO:0007669"/>
    <property type="project" value="UniProtKB-KW"/>
</dbReference>
<evidence type="ECO:0000259" key="13">
    <source>
        <dbReference type="Pfam" id="PF01966"/>
    </source>
</evidence>
<dbReference type="InterPro" id="IPR050124">
    <property type="entry name" value="tRNA_CCA-adding_enzyme"/>
</dbReference>
<evidence type="ECO:0000256" key="6">
    <source>
        <dbReference type="ARBA" id="ARBA00022741"/>
    </source>
</evidence>
<keyword evidence="4 15" id="KW-0548">Nucleotidyltransferase</keyword>
<dbReference type="CDD" id="cd00077">
    <property type="entry name" value="HDc"/>
    <property type="match status" value="1"/>
</dbReference>
<dbReference type="SUPFAM" id="SSF81891">
    <property type="entry name" value="Poly A polymerase C-terminal region-like"/>
    <property type="match status" value="1"/>
</dbReference>
<dbReference type="GO" id="GO:1990817">
    <property type="term" value="F:poly(A) RNA polymerase activity"/>
    <property type="evidence" value="ECO:0007669"/>
    <property type="project" value="UniProtKB-EC"/>
</dbReference>
<evidence type="ECO:0000256" key="7">
    <source>
        <dbReference type="ARBA" id="ARBA00022800"/>
    </source>
</evidence>
<comment type="similarity">
    <text evidence="11">Belongs to the tRNA nucleotidyltransferase/poly(A) polymerase family.</text>
</comment>
<evidence type="ECO:0000256" key="1">
    <source>
        <dbReference type="ARBA" id="ARBA00001946"/>
    </source>
</evidence>
<keyword evidence="7" id="KW-0692">RNA repair</keyword>
<dbReference type="Pfam" id="PF01743">
    <property type="entry name" value="PolyA_pol"/>
    <property type="match status" value="1"/>
</dbReference>
<dbReference type="InterPro" id="IPR002646">
    <property type="entry name" value="PolA_pol_head_dom"/>
</dbReference>
<keyword evidence="16" id="KW-1185">Reference proteome</keyword>
<dbReference type="GO" id="GO:0008033">
    <property type="term" value="P:tRNA processing"/>
    <property type="evidence" value="ECO:0007669"/>
    <property type="project" value="UniProtKB-KW"/>
</dbReference>
<dbReference type="NCBIfam" id="TIGR00277">
    <property type="entry name" value="HDIG"/>
    <property type="match status" value="1"/>
</dbReference>
<dbReference type="InterPro" id="IPR043519">
    <property type="entry name" value="NT_sf"/>
</dbReference>
<keyword evidence="2 11" id="KW-0808">Transferase</keyword>
<gene>
    <name evidence="15" type="ORF">HNQ39_004793</name>
</gene>
<dbReference type="Gene3D" id="3.30.460.10">
    <property type="entry name" value="Beta Polymerase, domain 2"/>
    <property type="match status" value="1"/>
</dbReference>
<evidence type="ECO:0000256" key="5">
    <source>
        <dbReference type="ARBA" id="ARBA00022723"/>
    </source>
</evidence>
<evidence type="ECO:0000256" key="11">
    <source>
        <dbReference type="RuleBase" id="RU003953"/>
    </source>
</evidence>
<dbReference type="GO" id="GO:0005524">
    <property type="term" value="F:ATP binding"/>
    <property type="evidence" value="ECO:0007669"/>
    <property type="project" value="UniProtKB-KW"/>
</dbReference>
<evidence type="ECO:0000256" key="10">
    <source>
        <dbReference type="ARBA" id="ARBA00022884"/>
    </source>
</evidence>
<evidence type="ECO:0000256" key="8">
    <source>
        <dbReference type="ARBA" id="ARBA00022840"/>
    </source>
</evidence>
<evidence type="ECO:0000256" key="9">
    <source>
        <dbReference type="ARBA" id="ARBA00022842"/>
    </source>
</evidence>
<reference evidence="15 16" key="1">
    <citation type="submission" date="2020-08" db="EMBL/GenBank/DDBJ databases">
        <title>Genomic Encyclopedia of Type Strains, Phase IV (KMG-IV): sequencing the most valuable type-strain genomes for metagenomic binning, comparative biology and taxonomic classification.</title>
        <authorList>
            <person name="Goeker M."/>
        </authorList>
    </citation>
    <scope>NUCLEOTIDE SEQUENCE [LARGE SCALE GENOMIC DNA]</scope>
    <source>
        <strain evidence="15 16">DSM 23562</strain>
    </source>
</reference>
<keyword evidence="3" id="KW-0819">tRNA processing</keyword>
<dbReference type="EC" id="2.7.7.19" evidence="15"/>
<evidence type="ECO:0000256" key="3">
    <source>
        <dbReference type="ARBA" id="ARBA00022694"/>
    </source>
</evidence>
<proteinExistence type="inferred from homology"/>
<feature type="domain" description="HD" evidence="13">
    <location>
        <begin position="251"/>
        <end position="338"/>
    </location>
</feature>
<dbReference type="EMBL" id="JACHGW010000005">
    <property type="protein sequence ID" value="MBB6052961.1"/>
    <property type="molecule type" value="Genomic_DNA"/>
</dbReference>
<keyword evidence="9" id="KW-0460">Magnesium</keyword>
<keyword evidence="8" id="KW-0067">ATP-binding</keyword>
<dbReference type="InterPro" id="IPR006675">
    <property type="entry name" value="HDIG_dom"/>
</dbReference>
<evidence type="ECO:0000259" key="12">
    <source>
        <dbReference type="Pfam" id="PF01743"/>
    </source>
</evidence>
<dbReference type="Pfam" id="PF12627">
    <property type="entry name" value="PolyA_pol_RNAbd"/>
    <property type="match status" value="1"/>
</dbReference>
<dbReference type="PANTHER" id="PTHR47545:SF1">
    <property type="entry name" value="MULTIFUNCTIONAL CCA PROTEIN"/>
    <property type="match status" value="1"/>
</dbReference>
<accession>A0A7W9SUB5</accession>
<comment type="caution">
    <text evidence="15">The sequence shown here is derived from an EMBL/GenBank/DDBJ whole genome shotgun (WGS) entry which is preliminary data.</text>
</comment>
<dbReference type="Proteomes" id="UP000520814">
    <property type="component" value="Unassembled WGS sequence"/>
</dbReference>
<feature type="domain" description="Poly A polymerase head" evidence="12">
    <location>
        <begin position="22"/>
        <end position="150"/>
    </location>
</feature>
<evidence type="ECO:0000256" key="2">
    <source>
        <dbReference type="ARBA" id="ARBA00022679"/>
    </source>
</evidence>
<sequence>MSQAPLEQLRRAVRGTEYEGKIFLVGGWVRDKLLGKVVDISDIDLVLEGDALELAEWLWKKRVSSHAPVLYPSFGTAMVHVGDAQVELVTARAETYRQGSRKPIVTPGTLFTDAQRRDFTINTFLESLDTGEIVDPLGVGHDDLQAGVLRTPLDPVITFTDDPLRMLRACRFAARLGFTIAPTTYQALKDNAFRLSPEHGISYERVREELNKTLLAPGASAGLEQLRETGLLARFAPELAAMHGVSQNTWHAYDVWTHTLKALENLPRDADLLLRLATLFHDIGKPATRTEDGSGVHFYEHEHVGAQLTRDVLTRLKYANDEIKQVSTLVGLHMRYGAYKSDWTDAAVRRLIRTVDSHREALFTLAHADLAACRPDLPPQADLRALSERMAAIDAQIDIRTADSPLSGIELMERLGIPAGPLVGRLKNALTDAVIAGELTEGDKETAEALARTLLSEIETTRARAKTV</sequence>
<keyword evidence="10 11" id="KW-0694">RNA-binding</keyword>
<dbReference type="InterPro" id="IPR003607">
    <property type="entry name" value="HD/PDEase_dom"/>
</dbReference>
<dbReference type="RefSeq" id="WP_184202790.1">
    <property type="nucleotide sequence ID" value="NZ_JACHGW010000005.1"/>
</dbReference>
<feature type="domain" description="tRNA nucleotidyltransferase/poly(A) polymerase RNA and SrmB- binding" evidence="14">
    <location>
        <begin position="177"/>
        <end position="241"/>
    </location>
</feature>
<evidence type="ECO:0000256" key="4">
    <source>
        <dbReference type="ARBA" id="ARBA00022695"/>
    </source>
</evidence>
<dbReference type="InterPro" id="IPR006674">
    <property type="entry name" value="HD_domain"/>
</dbReference>
<dbReference type="PANTHER" id="PTHR47545">
    <property type="entry name" value="MULTIFUNCTIONAL CCA PROTEIN"/>
    <property type="match status" value="1"/>
</dbReference>
<dbReference type="GO" id="GO:0003723">
    <property type="term" value="F:RNA binding"/>
    <property type="evidence" value="ECO:0007669"/>
    <property type="project" value="UniProtKB-KW"/>
</dbReference>
<evidence type="ECO:0000259" key="14">
    <source>
        <dbReference type="Pfam" id="PF12627"/>
    </source>
</evidence>
<evidence type="ECO:0000313" key="15">
    <source>
        <dbReference type="EMBL" id="MBB6052961.1"/>
    </source>
</evidence>
<dbReference type="SUPFAM" id="SSF81301">
    <property type="entry name" value="Nucleotidyltransferase"/>
    <property type="match status" value="1"/>
</dbReference>
<protein>
    <submittedName>
        <fullName evidence="15">Poly(A) polymerase</fullName>
        <ecNumber evidence="15">2.7.7.19</ecNumber>
    </submittedName>
</protein>
<comment type="cofactor">
    <cofactor evidence="1">
        <name>Mg(2+)</name>
        <dbReference type="ChEBI" id="CHEBI:18420"/>
    </cofactor>
</comment>
<dbReference type="Gene3D" id="1.10.3090.10">
    <property type="entry name" value="cca-adding enzyme, domain 2"/>
    <property type="match status" value="1"/>
</dbReference>